<dbReference type="AlphaFoldDB" id="A0A427XIR9"/>
<evidence type="ECO:0000256" key="1">
    <source>
        <dbReference type="SAM" id="MobiDB-lite"/>
    </source>
</evidence>
<dbReference type="GeneID" id="39586160"/>
<feature type="transmembrane region" description="Helical" evidence="2">
    <location>
        <begin position="54"/>
        <end position="76"/>
    </location>
</feature>
<feature type="compositionally biased region" description="Basic and acidic residues" evidence="1">
    <location>
        <begin position="222"/>
        <end position="237"/>
    </location>
</feature>
<feature type="signal peptide" evidence="3">
    <location>
        <begin position="1"/>
        <end position="16"/>
    </location>
</feature>
<feature type="region of interest" description="Disordered" evidence="1">
    <location>
        <begin position="101"/>
        <end position="123"/>
    </location>
</feature>
<keyword evidence="3" id="KW-0732">Signal</keyword>
<feature type="region of interest" description="Disordered" evidence="1">
    <location>
        <begin position="188"/>
        <end position="237"/>
    </location>
</feature>
<evidence type="ECO:0000256" key="2">
    <source>
        <dbReference type="SAM" id="Phobius"/>
    </source>
</evidence>
<keyword evidence="2" id="KW-0472">Membrane</keyword>
<feature type="compositionally biased region" description="Acidic residues" evidence="1">
    <location>
        <begin position="196"/>
        <end position="210"/>
    </location>
</feature>
<protein>
    <submittedName>
        <fullName evidence="4">Uncharacterized protein</fullName>
    </submittedName>
</protein>
<accession>A0A427XIR9</accession>
<dbReference type="EMBL" id="RSCE01000011">
    <property type="protein sequence ID" value="RSH78718.1"/>
    <property type="molecule type" value="Genomic_DNA"/>
</dbReference>
<evidence type="ECO:0000313" key="4">
    <source>
        <dbReference type="EMBL" id="RSH78718.1"/>
    </source>
</evidence>
<keyword evidence="2" id="KW-0812">Transmembrane</keyword>
<keyword evidence="5" id="KW-1185">Reference proteome</keyword>
<reference evidence="4 5" key="1">
    <citation type="submission" date="2018-11" db="EMBL/GenBank/DDBJ databases">
        <title>Genome sequence of Apiotrichum porosum DSM 27194.</title>
        <authorList>
            <person name="Aliyu H."/>
            <person name="Gorte O."/>
            <person name="Ochsenreither K."/>
        </authorList>
    </citation>
    <scope>NUCLEOTIDE SEQUENCE [LARGE SCALE GENOMIC DNA]</scope>
    <source>
        <strain evidence="4 5">DSM 27194</strain>
    </source>
</reference>
<comment type="caution">
    <text evidence="4">The sequence shown here is derived from an EMBL/GenBank/DDBJ whole genome shotgun (WGS) entry which is preliminary data.</text>
</comment>
<sequence length="237" mass="24527">MLALLLLLAGSSAALASPASQHLPPTSSETGDDAPSSADSSDGASGHQSMMNGLGAFTCALSITAILVLAAGYMYVQWRRQRRLPWYHPLSRAAAAAAANNHNARTQHRSSKSGSWHGGASRASTDLAGGKYQTIDFDALAFRQPKNATMASVANGAGAVARSGPGPAGPVASFVARAMPGQDERLLGYSLGPAWSEDDGEDEDDEDDKDENNTGHGAGRSRSRDTAQHAAEKGTHA</sequence>
<name>A0A427XIR9_9TREE</name>
<proteinExistence type="predicted"/>
<organism evidence="4 5">
    <name type="scientific">Apiotrichum porosum</name>
    <dbReference type="NCBI Taxonomy" id="105984"/>
    <lineage>
        <taxon>Eukaryota</taxon>
        <taxon>Fungi</taxon>
        <taxon>Dikarya</taxon>
        <taxon>Basidiomycota</taxon>
        <taxon>Agaricomycotina</taxon>
        <taxon>Tremellomycetes</taxon>
        <taxon>Trichosporonales</taxon>
        <taxon>Trichosporonaceae</taxon>
        <taxon>Apiotrichum</taxon>
    </lineage>
</organism>
<keyword evidence="2" id="KW-1133">Transmembrane helix</keyword>
<dbReference type="Proteomes" id="UP000279236">
    <property type="component" value="Unassembled WGS sequence"/>
</dbReference>
<dbReference type="RefSeq" id="XP_028473865.1">
    <property type="nucleotide sequence ID" value="XM_028617402.1"/>
</dbReference>
<feature type="region of interest" description="Disordered" evidence="1">
    <location>
        <begin position="17"/>
        <end position="46"/>
    </location>
</feature>
<gene>
    <name evidence="4" type="ORF">EHS24_001617</name>
</gene>
<feature type="compositionally biased region" description="Low complexity" evidence="1">
    <location>
        <begin position="33"/>
        <end position="46"/>
    </location>
</feature>
<evidence type="ECO:0000256" key="3">
    <source>
        <dbReference type="SAM" id="SignalP"/>
    </source>
</evidence>
<feature type="chain" id="PRO_5019555905" evidence="3">
    <location>
        <begin position="17"/>
        <end position="237"/>
    </location>
</feature>
<evidence type="ECO:0000313" key="5">
    <source>
        <dbReference type="Proteomes" id="UP000279236"/>
    </source>
</evidence>